<dbReference type="GO" id="GO:0005975">
    <property type="term" value="P:carbohydrate metabolic process"/>
    <property type="evidence" value="ECO:0007669"/>
    <property type="project" value="InterPro"/>
</dbReference>
<evidence type="ECO:0000256" key="1">
    <source>
        <dbReference type="ARBA" id="ARBA00010688"/>
    </source>
</evidence>
<dbReference type="EMBL" id="GIBP01005263">
    <property type="protein sequence ID" value="NDV34232.1"/>
    <property type="molecule type" value="Transcribed_RNA"/>
</dbReference>
<keyword evidence="3" id="KW-0547">Nucleotide-binding</keyword>
<dbReference type="InterPro" id="IPR011611">
    <property type="entry name" value="PfkB_dom"/>
</dbReference>
<dbReference type="Pfam" id="PF00294">
    <property type="entry name" value="PfkB"/>
    <property type="match status" value="1"/>
</dbReference>
<comment type="similarity">
    <text evidence="1">Belongs to the carbohydrate kinase PfkB family.</text>
</comment>
<accession>A0A6B2LAY8</accession>
<evidence type="ECO:0000259" key="6">
    <source>
        <dbReference type="Pfam" id="PF00294"/>
    </source>
</evidence>
<feature type="domain" description="Carbohydrate kinase PfkB" evidence="6">
    <location>
        <begin position="17"/>
        <end position="281"/>
    </location>
</feature>
<evidence type="ECO:0000256" key="2">
    <source>
        <dbReference type="ARBA" id="ARBA00022679"/>
    </source>
</evidence>
<organism evidence="7">
    <name type="scientific">Arcella intermedia</name>
    <dbReference type="NCBI Taxonomy" id="1963864"/>
    <lineage>
        <taxon>Eukaryota</taxon>
        <taxon>Amoebozoa</taxon>
        <taxon>Tubulinea</taxon>
        <taxon>Elardia</taxon>
        <taxon>Arcellinida</taxon>
        <taxon>Sphaerothecina</taxon>
        <taxon>Arcellidae</taxon>
        <taxon>Arcella</taxon>
    </lineage>
</organism>
<dbReference type="InterPro" id="IPR017583">
    <property type="entry name" value="Tagatose/fructose_Pkinase"/>
</dbReference>
<evidence type="ECO:0000256" key="5">
    <source>
        <dbReference type="ARBA" id="ARBA00022840"/>
    </source>
</evidence>
<dbReference type="GO" id="GO:0005524">
    <property type="term" value="F:ATP binding"/>
    <property type="evidence" value="ECO:0007669"/>
    <property type="project" value="UniProtKB-KW"/>
</dbReference>
<dbReference type="PANTHER" id="PTHR46566">
    <property type="entry name" value="1-PHOSPHOFRUCTOKINASE-RELATED"/>
    <property type="match status" value="1"/>
</dbReference>
<dbReference type="AlphaFoldDB" id="A0A6B2LAY8"/>
<protein>
    <recommendedName>
        <fullName evidence="6">Carbohydrate kinase PfkB domain-containing protein</fullName>
    </recommendedName>
</protein>
<name>A0A6B2LAY8_9EUKA</name>
<proteinExistence type="inferred from homology"/>
<dbReference type="PANTHER" id="PTHR46566:SF2">
    <property type="entry name" value="ATP-DEPENDENT 6-PHOSPHOFRUCTOKINASE ISOZYME 2"/>
    <property type="match status" value="1"/>
</dbReference>
<keyword evidence="2" id="KW-0808">Transferase</keyword>
<dbReference type="SUPFAM" id="SSF53613">
    <property type="entry name" value="Ribokinase-like"/>
    <property type="match status" value="1"/>
</dbReference>
<reference evidence="7" key="1">
    <citation type="journal article" date="2020" name="J. Eukaryot. Microbiol.">
        <title>De novo Sequencing, Assembly and Annotation of the Transcriptome for the Free-Living Testate Amoeba Arcella intermedia.</title>
        <authorList>
            <person name="Ribeiro G.M."/>
            <person name="Porfirio-Sousa A.L."/>
            <person name="Maurer-Alcala X.X."/>
            <person name="Katz L.A."/>
            <person name="Lahr D.J.G."/>
        </authorList>
    </citation>
    <scope>NUCLEOTIDE SEQUENCE</scope>
</reference>
<dbReference type="GO" id="GO:0016773">
    <property type="term" value="F:phosphotransferase activity, alcohol group as acceptor"/>
    <property type="evidence" value="ECO:0007669"/>
    <property type="project" value="InterPro"/>
</dbReference>
<evidence type="ECO:0000256" key="4">
    <source>
        <dbReference type="ARBA" id="ARBA00022777"/>
    </source>
</evidence>
<evidence type="ECO:0000256" key="3">
    <source>
        <dbReference type="ARBA" id="ARBA00022741"/>
    </source>
</evidence>
<evidence type="ECO:0000313" key="7">
    <source>
        <dbReference type="EMBL" id="NDV34232.1"/>
    </source>
</evidence>
<dbReference type="PIRSF" id="PIRSF000535">
    <property type="entry name" value="1PFK/6PFK/LacC"/>
    <property type="match status" value="1"/>
</dbReference>
<sequence>MYMVIGLNAALQKTILLNHFKVNEVNRASEVKLGVGGKGQQTAKALNNICPGSVLLYQFLGGESGVFIHNYLSKLGISQMTVNVPEPTRTCTTLICAHTAQVTEIIEPSATIPPLQSQQLLDLIEEKISTVKGMAICGTYPPGITQQYLLNIIQRKPSQAVLLLDGYQGVDFILKSGKVDILKINEKELLALSQANDITTGANHLIKTYNIQLLGVTAGPADAHLFTAKGEHFLYKIPPLPIKNPIGAGDTVSALFLHLICDKKLPSEAFKYALAGATASCAGNEGGIFPIDQMHAIASQISVTSQ</sequence>
<dbReference type="Gene3D" id="3.40.1190.20">
    <property type="match status" value="1"/>
</dbReference>
<dbReference type="GO" id="GO:0016301">
    <property type="term" value="F:kinase activity"/>
    <property type="evidence" value="ECO:0007669"/>
    <property type="project" value="UniProtKB-KW"/>
</dbReference>
<dbReference type="InterPro" id="IPR029056">
    <property type="entry name" value="Ribokinase-like"/>
</dbReference>
<keyword evidence="4" id="KW-0418">Kinase</keyword>
<keyword evidence="5" id="KW-0067">ATP-binding</keyword>